<keyword evidence="3 7" id="KW-0813">Transport</keyword>
<dbReference type="Gene3D" id="1.20.1250.20">
    <property type="entry name" value="MFS general substrate transporter like domains"/>
    <property type="match status" value="1"/>
</dbReference>
<evidence type="ECO:0000313" key="11">
    <source>
        <dbReference type="Proteomes" id="UP000093861"/>
    </source>
</evidence>
<dbReference type="SUPFAM" id="SSF103473">
    <property type="entry name" value="MFS general substrate transporter"/>
    <property type="match status" value="1"/>
</dbReference>
<feature type="transmembrane region" description="Helical" evidence="8">
    <location>
        <begin position="12"/>
        <end position="30"/>
    </location>
</feature>
<name>A0A1A2SDK1_9MYCO</name>
<comment type="subcellular location">
    <subcellularLocation>
        <location evidence="1">Cell membrane</location>
        <topology evidence="1">Multi-pass membrane protein</topology>
    </subcellularLocation>
</comment>
<feature type="domain" description="Major facilitator superfamily (MFS) profile" evidence="9">
    <location>
        <begin position="16"/>
        <end position="440"/>
    </location>
</feature>
<feature type="transmembrane region" description="Helical" evidence="8">
    <location>
        <begin position="107"/>
        <end position="128"/>
    </location>
</feature>
<keyword evidence="6 8" id="KW-0472">Membrane</keyword>
<feature type="transmembrane region" description="Helical" evidence="8">
    <location>
        <begin position="164"/>
        <end position="184"/>
    </location>
</feature>
<feature type="transmembrane region" description="Helical" evidence="8">
    <location>
        <begin position="50"/>
        <end position="70"/>
    </location>
</feature>
<keyword evidence="5 8" id="KW-1133">Transmembrane helix</keyword>
<evidence type="ECO:0000259" key="9">
    <source>
        <dbReference type="PROSITE" id="PS50850"/>
    </source>
</evidence>
<dbReference type="InterPro" id="IPR020846">
    <property type="entry name" value="MFS_dom"/>
</dbReference>
<dbReference type="PROSITE" id="PS00216">
    <property type="entry name" value="SUGAR_TRANSPORT_1"/>
    <property type="match status" value="1"/>
</dbReference>
<feature type="transmembrane region" description="Helical" evidence="8">
    <location>
        <begin position="82"/>
        <end position="101"/>
    </location>
</feature>
<dbReference type="GO" id="GO:0022857">
    <property type="term" value="F:transmembrane transporter activity"/>
    <property type="evidence" value="ECO:0007669"/>
    <property type="project" value="InterPro"/>
</dbReference>
<dbReference type="InterPro" id="IPR003663">
    <property type="entry name" value="Sugar/inositol_transpt"/>
</dbReference>
<evidence type="ECO:0000256" key="5">
    <source>
        <dbReference type="ARBA" id="ARBA00022989"/>
    </source>
</evidence>
<proteinExistence type="inferred from homology"/>
<feature type="transmembrane region" description="Helical" evidence="8">
    <location>
        <begin position="252"/>
        <end position="275"/>
    </location>
</feature>
<protein>
    <submittedName>
        <fullName evidence="10">MFS transporter</fullName>
    </submittedName>
</protein>
<evidence type="ECO:0000256" key="7">
    <source>
        <dbReference type="RuleBase" id="RU003346"/>
    </source>
</evidence>
<sequence length="467" mass="50071">MAETSEGRLTSILIVGALVSVISSLLYGYDTGVISGALLQIRREFQMDDHMVEFVAAAILIGAIIGALAGSKASELFGRRKTAVVLSLIFLIGALASAFAPSAIELAVSRIVLGIAVGGATQTVPMYIAELAPSNLRGRLVLTFQSGIGVGIVVATIVGASQFISWRVAIGCAAVPAIFMLLLVMRLPESPRWLVERGQRVGLAREVLQRLRGQYDVESELSGIVAVDAEEHSAAQHERGWRGLRQPWVRPALQVGCGIAAFTQLSGIEMIVYYAPTILTDNGFSDAVALQVSVALGATYLIMMIFGLSIVDIVGRRRLTLVMIPGAAIALFVLGTLWVTGHNARSDVPFIFGCLIVFMIFNAGGLQLMGWLTGSEIYPLSVRGAGTSAQAATLWGTNLLITLTLLTLINAAGVGQTMWIYGLFNVAAWMFVYFKMPDLTGHSLEDIEQKLRLGKFAPADFDQPTRR</sequence>
<evidence type="ECO:0000256" key="6">
    <source>
        <dbReference type="ARBA" id="ARBA00023136"/>
    </source>
</evidence>
<dbReference type="PANTHER" id="PTHR48020">
    <property type="entry name" value="PROTON MYO-INOSITOL COTRANSPORTER"/>
    <property type="match status" value="1"/>
</dbReference>
<reference evidence="10 11" key="1">
    <citation type="submission" date="2016-06" db="EMBL/GenBank/DDBJ databases">
        <authorList>
            <person name="Kjaerup R.B."/>
            <person name="Dalgaard T.S."/>
            <person name="Juul-Madsen H.R."/>
        </authorList>
    </citation>
    <scope>NUCLEOTIDE SEQUENCE [LARGE SCALE GENOMIC DNA]</scope>
    <source>
        <strain evidence="10 11">E2464</strain>
    </source>
</reference>
<feature type="transmembrane region" description="Helical" evidence="8">
    <location>
        <begin position="392"/>
        <end position="412"/>
    </location>
</feature>
<dbReference type="GO" id="GO:0005886">
    <property type="term" value="C:plasma membrane"/>
    <property type="evidence" value="ECO:0007669"/>
    <property type="project" value="UniProtKB-SubCell"/>
</dbReference>
<accession>A0A1A2SDK1</accession>
<evidence type="ECO:0000313" key="10">
    <source>
        <dbReference type="EMBL" id="OBH62105.1"/>
    </source>
</evidence>
<evidence type="ECO:0000256" key="4">
    <source>
        <dbReference type="ARBA" id="ARBA00022692"/>
    </source>
</evidence>
<dbReference type="InterPro" id="IPR005829">
    <property type="entry name" value="Sugar_transporter_CS"/>
</dbReference>
<evidence type="ECO:0000256" key="2">
    <source>
        <dbReference type="ARBA" id="ARBA00010992"/>
    </source>
</evidence>
<dbReference type="PROSITE" id="PS00217">
    <property type="entry name" value="SUGAR_TRANSPORT_2"/>
    <property type="match status" value="1"/>
</dbReference>
<feature type="transmembrane region" description="Helical" evidence="8">
    <location>
        <begin position="319"/>
        <end position="338"/>
    </location>
</feature>
<dbReference type="PANTHER" id="PTHR48020:SF12">
    <property type="entry name" value="PROTON MYO-INOSITOL COTRANSPORTER"/>
    <property type="match status" value="1"/>
</dbReference>
<keyword evidence="4 8" id="KW-0812">Transmembrane</keyword>
<gene>
    <name evidence="10" type="ORF">A5685_02250</name>
</gene>
<feature type="transmembrane region" description="Helical" evidence="8">
    <location>
        <begin position="418"/>
        <end position="434"/>
    </location>
</feature>
<evidence type="ECO:0000256" key="1">
    <source>
        <dbReference type="ARBA" id="ARBA00004651"/>
    </source>
</evidence>
<feature type="transmembrane region" description="Helical" evidence="8">
    <location>
        <begin position="287"/>
        <end position="307"/>
    </location>
</feature>
<evidence type="ECO:0000256" key="3">
    <source>
        <dbReference type="ARBA" id="ARBA00022448"/>
    </source>
</evidence>
<dbReference type="Proteomes" id="UP000093861">
    <property type="component" value="Unassembled WGS sequence"/>
</dbReference>
<dbReference type="InterPro" id="IPR005828">
    <property type="entry name" value="MFS_sugar_transport-like"/>
</dbReference>
<dbReference type="InterPro" id="IPR050814">
    <property type="entry name" value="Myo-inositol_Transporter"/>
</dbReference>
<feature type="transmembrane region" description="Helical" evidence="8">
    <location>
        <begin position="350"/>
        <end position="372"/>
    </location>
</feature>
<dbReference type="PROSITE" id="PS50850">
    <property type="entry name" value="MFS"/>
    <property type="match status" value="1"/>
</dbReference>
<dbReference type="InterPro" id="IPR036259">
    <property type="entry name" value="MFS_trans_sf"/>
</dbReference>
<comment type="caution">
    <text evidence="10">The sequence shown here is derived from an EMBL/GenBank/DDBJ whole genome shotgun (WGS) entry which is preliminary data.</text>
</comment>
<comment type="similarity">
    <text evidence="2 7">Belongs to the major facilitator superfamily. Sugar transporter (TC 2.A.1.1) family.</text>
</comment>
<dbReference type="AlphaFoldDB" id="A0A1A2SDK1"/>
<dbReference type="Pfam" id="PF00083">
    <property type="entry name" value="Sugar_tr"/>
    <property type="match status" value="1"/>
</dbReference>
<organism evidence="10 11">
    <name type="scientific">Mycobacterium colombiense</name>
    <dbReference type="NCBI Taxonomy" id="339268"/>
    <lineage>
        <taxon>Bacteria</taxon>
        <taxon>Bacillati</taxon>
        <taxon>Actinomycetota</taxon>
        <taxon>Actinomycetes</taxon>
        <taxon>Mycobacteriales</taxon>
        <taxon>Mycobacteriaceae</taxon>
        <taxon>Mycobacterium</taxon>
        <taxon>Mycobacterium avium complex (MAC)</taxon>
    </lineage>
</organism>
<dbReference type="NCBIfam" id="TIGR00879">
    <property type="entry name" value="SP"/>
    <property type="match status" value="1"/>
</dbReference>
<dbReference type="PRINTS" id="PR00171">
    <property type="entry name" value="SUGRTRNSPORT"/>
</dbReference>
<evidence type="ECO:0000256" key="8">
    <source>
        <dbReference type="SAM" id="Phobius"/>
    </source>
</evidence>
<dbReference type="EMBL" id="LZJS01000068">
    <property type="protein sequence ID" value="OBH62105.1"/>
    <property type="molecule type" value="Genomic_DNA"/>
</dbReference>
<feature type="transmembrane region" description="Helical" evidence="8">
    <location>
        <begin position="140"/>
        <end position="158"/>
    </location>
</feature>
<dbReference type="RefSeq" id="WP_064951496.1">
    <property type="nucleotide sequence ID" value="NZ_LZJS01000068.1"/>
</dbReference>